<accession>A0ABS4ILY9</accession>
<keyword evidence="2" id="KW-1185">Reference proteome</keyword>
<evidence type="ECO:0000313" key="2">
    <source>
        <dbReference type="Proteomes" id="UP001519287"/>
    </source>
</evidence>
<name>A0ABS4ILY9_9BACL</name>
<evidence type="ECO:0008006" key="3">
    <source>
        <dbReference type="Google" id="ProtNLM"/>
    </source>
</evidence>
<gene>
    <name evidence="1" type="ORF">J2Z66_000173</name>
</gene>
<dbReference type="RefSeq" id="WP_281068771.1">
    <property type="nucleotide sequence ID" value="NZ_JAGGLB010000001.1"/>
</dbReference>
<dbReference type="Proteomes" id="UP001519287">
    <property type="component" value="Unassembled WGS sequence"/>
</dbReference>
<protein>
    <recommendedName>
        <fullName evidence="3">Phosphoribosylanthranilate isomerase</fullName>
    </recommendedName>
</protein>
<proteinExistence type="predicted"/>
<reference evidence="1 2" key="1">
    <citation type="submission" date="2021-03" db="EMBL/GenBank/DDBJ databases">
        <title>Genomic Encyclopedia of Type Strains, Phase IV (KMG-IV): sequencing the most valuable type-strain genomes for metagenomic binning, comparative biology and taxonomic classification.</title>
        <authorList>
            <person name="Goeker M."/>
        </authorList>
    </citation>
    <scope>NUCLEOTIDE SEQUENCE [LARGE SCALE GENOMIC DNA]</scope>
    <source>
        <strain evidence="1 2">DSM 26048</strain>
    </source>
</reference>
<sequence>MLGLGADPGIDAGVVAGARVDPGASSDSWDEQRLSGFFNDVFHR</sequence>
<organism evidence="1 2">
    <name type="scientific">Paenibacillus eucommiae</name>
    <dbReference type="NCBI Taxonomy" id="1355755"/>
    <lineage>
        <taxon>Bacteria</taxon>
        <taxon>Bacillati</taxon>
        <taxon>Bacillota</taxon>
        <taxon>Bacilli</taxon>
        <taxon>Bacillales</taxon>
        <taxon>Paenibacillaceae</taxon>
        <taxon>Paenibacillus</taxon>
    </lineage>
</organism>
<comment type="caution">
    <text evidence="1">The sequence shown here is derived from an EMBL/GenBank/DDBJ whole genome shotgun (WGS) entry which is preliminary data.</text>
</comment>
<evidence type="ECO:0000313" key="1">
    <source>
        <dbReference type="EMBL" id="MBP1988578.1"/>
    </source>
</evidence>
<dbReference type="EMBL" id="JAGGLB010000001">
    <property type="protein sequence ID" value="MBP1988578.1"/>
    <property type="molecule type" value="Genomic_DNA"/>
</dbReference>